<sequence>MLSAVDRKLGNLPVPVQLTMPDGTTVGASDPRVRFIARDKGALAHLASGAVGILAQDYVEGRIDIQGAMRDVMAAAAALLPDSPVEGSSGSWLTQVVRKMVSVSRHTVERDARQIEFHYDLSDDFYALWLDPRRVYSCAYFRTPDMTLAQAQEAKLDHICRKLRLQPGERFLDVGAGWGGLLLWAAENYGVDATGITLSRNQHAHVSRLIQQKGLSGRVRMQLLDYRKLDETQPYDKIASVGMFEHVGRAQLADYFAKLSRLIKPGGLIMNHGITSAGVYNAELGSGMGEFIEKYIFPGGELTHISSVLEAVTNGGLESLDVENLRPHYARTLWAWSDALEAQLERAGEILEGDKGQRALRAYRVYLAGCAMAFEHGWIALHQVLVSTLATGRSDELDHPAGPGYPWRRDYMYGAPQAAQPPGSATPGAASEATFAASDQAA</sequence>
<reference evidence="8 9" key="1">
    <citation type="submission" date="2017-05" db="EMBL/GenBank/DDBJ databases">
        <title>Complete and WGS of Bordetella genogroups.</title>
        <authorList>
            <person name="Spilker T."/>
            <person name="LiPuma J."/>
        </authorList>
    </citation>
    <scope>NUCLEOTIDE SEQUENCE [LARGE SCALE GENOMIC DNA]</scope>
    <source>
        <strain evidence="8 9">AU7206</strain>
    </source>
</reference>
<organism evidence="8 9">
    <name type="scientific">Bordetella genomosp. 13</name>
    <dbReference type="NCBI Taxonomy" id="463040"/>
    <lineage>
        <taxon>Bacteria</taxon>
        <taxon>Pseudomonadati</taxon>
        <taxon>Pseudomonadota</taxon>
        <taxon>Betaproteobacteria</taxon>
        <taxon>Burkholderiales</taxon>
        <taxon>Alcaligenaceae</taxon>
        <taxon>Bordetella</taxon>
    </lineage>
</organism>
<keyword evidence="5" id="KW-0443">Lipid metabolism</keyword>
<dbReference type="Gene3D" id="3.40.50.150">
    <property type="entry name" value="Vaccinia Virus protein VP39"/>
    <property type="match status" value="1"/>
</dbReference>
<keyword evidence="2 8" id="KW-0489">Methyltransferase</keyword>
<dbReference type="InterPro" id="IPR029063">
    <property type="entry name" value="SAM-dependent_MTases_sf"/>
</dbReference>
<evidence type="ECO:0000256" key="3">
    <source>
        <dbReference type="ARBA" id="ARBA00022679"/>
    </source>
</evidence>
<dbReference type="InterPro" id="IPR050723">
    <property type="entry name" value="CFA/CMAS"/>
</dbReference>
<dbReference type="GO" id="GO:0008610">
    <property type="term" value="P:lipid biosynthetic process"/>
    <property type="evidence" value="ECO:0007669"/>
    <property type="project" value="InterPro"/>
</dbReference>
<comment type="similarity">
    <text evidence="1">Belongs to the CFA/CMAS family.</text>
</comment>
<dbReference type="PIRSF" id="PIRSF003085">
    <property type="entry name" value="CMAS"/>
    <property type="match status" value="1"/>
</dbReference>
<keyword evidence="3 8" id="KW-0808">Transferase</keyword>
<evidence type="ECO:0000256" key="1">
    <source>
        <dbReference type="ARBA" id="ARBA00010815"/>
    </source>
</evidence>
<dbReference type="GO" id="GO:0008168">
    <property type="term" value="F:methyltransferase activity"/>
    <property type="evidence" value="ECO:0007669"/>
    <property type="project" value="UniProtKB-KW"/>
</dbReference>
<dbReference type="STRING" id="463040.CAL15_10995"/>
<evidence type="ECO:0000256" key="5">
    <source>
        <dbReference type="ARBA" id="ARBA00023098"/>
    </source>
</evidence>
<name>A0A1W6ZDE2_9BORD</name>
<feature type="region of interest" description="Disordered" evidence="7">
    <location>
        <begin position="413"/>
        <end position="442"/>
    </location>
</feature>
<gene>
    <name evidence="8" type="ORF">CAL15_10995</name>
</gene>
<keyword evidence="9" id="KW-1185">Reference proteome</keyword>
<dbReference type="PANTHER" id="PTHR43667">
    <property type="entry name" value="CYCLOPROPANE-FATTY-ACYL-PHOSPHOLIPID SYNTHASE"/>
    <property type="match status" value="1"/>
</dbReference>
<dbReference type="AlphaFoldDB" id="A0A1W6ZDE2"/>
<evidence type="ECO:0000256" key="4">
    <source>
        <dbReference type="ARBA" id="ARBA00022691"/>
    </source>
</evidence>
<keyword evidence="4" id="KW-0949">S-adenosyl-L-methionine</keyword>
<evidence type="ECO:0000313" key="9">
    <source>
        <dbReference type="Proteomes" id="UP000194161"/>
    </source>
</evidence>
<dbReference type="KEGG" id="bgm:CAL15_10995"/>
<dbReference type="PANTHER" id="PTHR43667:SF1">
    <property type="entry name" value="CYCLOPROPANE-FATTY-ACYL-PHOSPHOLIPID SYNTHASE"/>
    <property type="match status" value="1"/>
</dbReference>
<proteinExistence type="inferred from homology"/>
<evidence type="ECO:0000313" key="8">
    <source>
        <dbReference type="EMBL" id="ARP94864.1"/>
    </source>
</evidence>
<dbReference type="InterPro" id="IPR003333">
    <property type="entry name" value="CMAS"/>
</dbReference>
<dbReference type="SUPFAM" id="SSF53335">
    <property type="entry name" value="S-adenosyl-L-methionine-dependent methyltransferases"/>
    <property type="match status" value="1"/>
</dbReference>
<evidence type="ECO:0000256" key="6">
    <source>
        <dbReference type="PIRSR" id="PIRSR003085-1"/>
    </source>
</evidence>
<feature type="active site" evidence="6">
    <location>
        <position position="370"/>
    </location>
</feature>
<dbReference type="EMBL" id="CP021111">
    <property type="protein sequence ID" value="ARP94864.1"/>
    <property type="molecule type" value="Genomic_DNA"/>
</dbReference>
<dbReference type="CDD" id="cd02440">
    <property type="entry name" value="AdoMet_MTases"/>
    <property type="match status" value="1"/>
</dbReference>
<dbReference type="GO" id="GO:0032259">
    <property type="term" value="P:methylation"/>
    <property type="evidence" value="ECO:0007669"/>
    <property type="project" value="UniProtKB-KW"/>
</dbReference>
<evidence type="ECO:0000256" key="7">
    <source>
        <dbReference type="SAM" id="MobiDB-lite"/>
    </source>
</evidence>
<evidence type="ECO:0000256" key="2">
    <source>
        <dbReference type="ARBA" id="ARBA00022603"/>
    </source>
</evidence>
<dbReference type="Proteomes" id="UP000194161">
    <property type="component" value="Chromosome"/>
</dbReference>
<dbReference type="Pfam" id="PF02353">
    <property type="entry name" value="CMAS"/>
    <property type="match status" value="1"/>
</dbReference>
<accession>A0A1W6ZDE2</accession>
<feature type="compositionally biased region" description="Low complexity" evidence="7">
    <location>
        <begin position="415"/>
        <end position="434"/>
    </location>
</feature>
<protein>
    <submittedName>
        <fullName evidence="8">SAM-dependent methyltransferase</fullName>
    </submittedName>
</protein>